<accession>A0A6J4KXT6</accession>
<feature type="compositionally biased region" description="Polar residues" evidence="1">
    <location>
        <begin position="31"/>
        <end position="45"/>
    </location>
</feature>
<protein>
    <submittedName>
        <fullName evidence="2">Uncharacterized protein</fullName>
    </submittedName>
</protein>
<sequence length="73" mass="7914">CRDPSIRSRTGSSPRPRFCWCRPSREHRGSVVSTPACTQSAATTRSKGKSTHCHTAVRSTMTAITMSTVTMSA</sequence>
<proteinExistence type="predicted"/>
<feature type="non-terminal residue" evidence="2">
    <location>
        <position position="1"/>
    </location>
</feature>
<feature type="non-terminal residue" evidence="2">
    <location>
        <position position="73"/>
    </location>
</feature>
<dbReference type="AlphaFoldDB" id="A0A6J4KXT6"/>
<organism evidence="2">
    <name type="scientific">uncultured Gemmatimonadota bacterium</name>
    <dbReference type="NCBI Taxonomy" id="203437"/>
    <lineage>
        <taxon>Bacteria</taxon>
        <taxon>Pseudomonadati</taxon>
        <taxon>Gemmatimonadota</taxon>
        <taxon>environmental samples</taxon>
    </lineage>
</organism>
<name>A0A6J4KXT6_9BACT</name>
<gene>
    <name evidence="2" type="ORF">AVDCRST_MAG68-2783</name>
</gene>
<feature type="region of interest" description="Disordered" evidence="1">
    <location>
        <begin position="27"/>
        <end position="54"/>
    </location>
</feature>
<evidence type="ECO:0000313" key="2">
    <source>
        <dbReference type="EMBL" id="CAA9318211.1"/>
    </source>
</evidence>
<evidence type="ECO:0000256" key="1">
    <source>
        <dbReference type="SAM" id="MobiDB-lite"/>
    </source>
</evidence>
<dbReference type="EMBL" id="CADCTW010000089">
    <property type="protein sequence ID" value="CAA9318211.1"/>
    <property type="molecule type" value="Genomic_DNA"/>
</dbReference>
<reference evidence="2" key="1">
    <citation type="submission" date="2020-02" db="EMBL/GenBank/DDBJ databases">
        <authorList>
            <person name="Meier V. D."/>
        </authorList>
    </citation>
    <scope>NUCLEOTIDE SEQUENCE</scope>
    <source>
        <strain evidence="2">AVDCRST_MAG68</strain>
    </source>
</reference>